<reference evidence="1" key="1">
    <citation type="submission" date="2020-09" db="EMBL/GenBank/DDBJ databases">
        <authorList>
            <person name="Kittiwongwattana C."/>
        </authorList>
    </citation>
    <scope>NUCLEOTIDE SEQUENCE</scope>
    <source>
        <strain evidence="1">1303</strain>
    </source>
</reference>
<gene>
    <name evidence="1" type="ORF">HF324_28520</name>
</gene>
<evidence type="ECO:0008006" key="3">
    <source>
        <dbReference type="Google" id="ProtNLM"/>
    </source>
</evidence>
<dbReference type="EMBL" id="CP051204">
    <property type="protein sequence ID" value="QJB41578.1"/>
    <property type="molecule type" value="Genomic_DNA"/>
</dbReference>
<dbReference type="RefSeq" id="WP_168861947.1">
    <property type="nucleotide sequence ID" value="NZ_CP051204.2"/>
</dbReference>
<sequence>MKNNIYTLVLLITAILFVACKKDKIEYKNDFNRSYRAWQEFKTSSDNSYRYKQIWGSWTGSSTEVTVTVKSGKVAHRAYVAKRLNHDTQPPKIEVYAQWEENESNLNAHSDLGVSLTLDEIYEKAREEWLKKRSDAKVYFEANNNGLISSCGFVPDNCADDCFNGIKISLIEKIQ</sequence>
<dbReference type="Proteomes" id="UP000503144">
    <property type="component" value="Chromosome"/>
</dbReference>
<evidence type="ECO:0000313" key="1">
    <source>
        <dbReference type="EMBL" id="QJB41578.1"/>
    </source>
</evidence>
<accession>A0ABX6LNF9</accession>
<proteinExistence type="predicted"/>
<organism evidence="1 2">
    <name type="scientific">Chitinophaga oryzae</name>
    <dbReference type="NCBI Taxonomy" id="2725414"/>
    <lineage>
        <taxon>Bacteria</taxon>
        <taxon>Pseudomonadati</taxon>
        <taxon>Bacteroidota</taxon>
        <taxon>Chitinophagia</taxon>
        <taxon>Chitinophagales</taxon>
        <taxon>Chitinophagaceae</taxon>
        <taxon>Chitinophaga</taxon>
    </lineage>
</organism>
<dbReference type="PROSITE" id="PS51257">
    <property type="entry name" value="PROKAR_LIPOPROTEIN"/>
    <property type="match status" value="1"/>
</dbReference>
<name>A0ABX6LNF9_9BACT</name>
<protein>
    <recommendedName>
        <fullName evidence="3">Lipoprotein</fullName>
    </recommendedName>
</protein>
<evidence type="ECO:0000313" key="2">
    <source>
        <dbReference type="Proteomes" id="UP000503144"/>
    </source>
</evidence>
<keyword evidence="2" id="KW-1185">Reference proteome</keyword>